<gene>
    <name evidence="1" type="ORF">GSTENG00015654001</name>
</gene>
<reference evidence="1" key="1">
    <citation type="journal article" date="2004" name="Nature">
        <title>Genome duplication in the teleost fish Tetraodon nigroviridis reveals the early vertebrate proto-karyotype.</title>
        <authorList>
            <person name="Jaillon O."/>
            <person name="Aury J.-M."/>
            <person name="Brunet F."/>
            <person name="Petit J.-L."/>
            <person name="Stange-Thomann N."/>
            <person name="Mauceli E."/>
            <person name="Bouneau L."/>
            <person name="Fischer C."/>
            <person name="Ozouf-Costaz C."/>
            <person name="Bernot A."/>
            <person name="Nicaud S."/>
            <person name="Jaffe D."/>
            <person name="Fisher S."/>
            <person name="Lutfalla G."/>
            <person name="Dossat C."/>
            <person name="Segurens B."/>
            <person name="Dasilva C."/>
            <person name="Salanoubat M."/>
            <person name="Levy M."/>
            <person name="Boudet N."/>
            <person name="Castellano S."/>
            <person name="Anthouard V."/>
            <person name="Jubin C."/>
            <person name="Castelli V."/>
            <person name="Katinka M."/>
            <person name="Vacherie B."/>
            <person name="Biemont C."/>
            <person name="Skalli Z."/>
            <person name="Cattolico L."/>
            <person name="Poulain J."/>
            <person name="De Berardinis V."/>
            <person name="Cruaud C."/>
            <person name="Duprat S."/>
            <person name="Brottier P."/>
            <person name="Coutanceau J.-P."/>
            <person name="Gouzy J."/>
            <person name="Parra G."/>
            <person name="Lardier G."/>
            <person name="Chapple C."/>
            <person name="McKernan K.J."/>
            <person name="McEwan P."/>
            <person name="Bosak S."/>
            <person name="Kellis M."/>
            <person name="Volff J.-N."/>
            <person name="Guigo R."/>
            <person name="Zody M.C."/>
            <person name="Mesirov J."/>
            <person name="Lindblad-Toh K."/>
            <person name="Birren B."/>
            <person name="Nusbaum C."/>
            <person name="Kahn D."/>
            <person name="Robinson-Rechavi M."/>
            <person name="Laudet V."/>
            <person name="Schachter V."/>
            <person name="Quetier F."/>
            <person name="Saurin W."/>
            <person name="Scarpelli C."/>
            <person name="Wincker P."/>
            <person name="Lander E.S."/>
            <person name="Weissenbach J."/>
            <person name="Roest Crollius H."/>
        </authorList>
    </citation>
    <scope>NUCLEOTIDE SEQUENCE [LARGE SCALE GENOMIC DNA]</scope>
</reference>
<dbReference type="KEGG" id="tng:GSTEN00015654G001"/>
<dbReference type="AlphaFoldDB" id="Q4SMQ0"/>
<evidence type="ECO:0000313" key="1">
    <source>
        <dbReference type="EMBL" id="CAF98082.1"/>
    </source>
</evidence>
<protein>
    <submittedName>
        <fullName evidence="1">(spotted green pufferfish) hypothetical protein</fullName>
    </submittedName>
</protein>
<organism evidence="1">
    <name type="scientific">Tetraodon nigroviridis</name>
    <name type="common">Spotted green pufferfish</name>
    <name type="synonym">Chelonodon nigroviridis</name>
    <dbReference type="NCBI Taxonomy" id="99883"/>
    <lineage>
        <taxon>Eukaryota</taxon>
        <taxon>Metazoa</taxon>
        <taxon>Chordata</taxon>
        <taxon>Craniata</taxon>
        <taxon>Vertebrata</taxon>
        <taxon>Euteleostomi</taxon>
        <taxon>Actinopterygii</taxon>
        <taxon>Neopterygii</taxon>
        <taxon>Teleostei</taxon>
        <taxon>Neoteleostei</taxon>
        <taxon>Acanthomorphata</taxon>
        <taxon>Eupercaria</taxon>
        <taxon>Tetraodontiformes</taxon>
        <taxon>Tetradontoidea</taxon>
        <taxon>Tetraodontidae</taxon>
        <taxon>Tetraodon</taxon>
    </lineage>
</organism>
<proteinExistence type="predicted"/>
<reference evidence="1" key="2">
    <citation type="submission" date="2004-02" db="EMBL/GenBank/DDBJ databases">
        <authorList>
            <consortium name="Genoscope"/>
            <consortium name="Whitehead Institute Centre for Genome Research"/>
        </authorList>
    </citation>
    <scope>NUCLEOTIDE SEQUENCE</scope>
</reference>
<sequence length="35" mass="4058">MQSHYRPLTIPLKVAEVMMELYRAGFPEVKLPVRG</sequence>
<comment type="caution">
    <text evidence="1">The sequence shown here is derived from an EMBL/GenBank/DDBJ whole genome shotgun (WGS) entry which is preliminary data.</text>
</comment>
<name>Q4SMQ0_TETNG</name>
<dbReference type="EMBL" id="CAAE01014545">
    <property type="protein sequence ID" value="CAF98082.1"/>
    <property type="molecule type" value="Genomic_DNA"/>
</dbReference>
<accession>Q4SMQ0</accession>